<evidence type="ECO:0000313" key="1">
    <source>
        <dbReference type="EMBL" id="CAK5021168.1"/>
    </source>
</evidence>
<reference evidence="1" key="1">
    <citation type="submission" date="2023-11" db="EMBL/GenBank/DDBJ databases">
        <authorList>
            <person name="Poullet M."/>
        </authorList>
    </citation>
    <scope>NUCLEOTIDE SEQUENCE</scope>
    <source>
        <strain evidence="1">E1834</strain>
    </source>
</reference>
<dbReference type="EMBL" id="CAVMJV010000003">
    <property type="protein sequence ID" value="CAK5021168.1"/>
    <property type="molecule type" value="Genomic_DNA"/>
</dbReference>
<dbReference type="Proteomes" id="UP001497535">
    <property type="component" value="Unassembled WGS sequence"/>
</dbReference>
<sequence>MNINEEKVSSESSVTSSSDSSVDNSKRIKSKMKDTSGNKPKMKNVEDDNNMET</sequence>
<keyword evidence="2" id="KW-1185">Reference proteome</keyword>
<proteinExistence type="predicted"/>
<comment type="caution">
    <text evidence="1">The sequence shown here is derived from an EMBL/GenBank/DDBJ whole genome shotgun (WGS) entry which is preliminary data.</text>
</comment>
<name>A0ACB0XX52_MELEN</name>
<accession>A0ACB0XX52</accession>
<protein>
    <submittedName>
        <fullName evidence="1">Uncharacterized protein</fullName>
    </submittedName>
</protein>
<organism evidence="1 2">
    <name type="scientific">Meloidogyne enterolobii</name>
    <name type="common">Root-knot nematode worm</name>
    <name type="synonym">Meloidogyne mayaguensis</name>
    <dbReference type="NCBI Taxonomy" id="390850"/>
    <lineage>
        <taxon>Eukaryota</taxon>
        <taxon>Metazoa</taxon>
        <taxon>Ecdysozoa</taxon>
        <taxon>Nematoda</taxon>
        <taxon>Chromadorea</taxon>
        <taxon>Rhabditida</taxon>
        <taxon>Tylenchina</taxon>
        <taxon>Tylenchomorpha</taxon>
        <taxon>Tylenchoidea</taxon>
        <taxon>Meloidogynidae</taxon>
        <taxon>Meloidogyninae</taxon>
        <taxon>Meloidogyne</taxon>
    </lineage>
</organism>
<gene>
    <name evidence="1" type="ORF">MENTE1834_LOCUS4650</name>
</gene>
<evidence type="ECO:0000313" key="2">
    <source>
        <dbReference type="Proteomes" id="UP001497535"/>
    </source>
</evidence>